<dbReference type="Pfam" id="PF13489">
    <property type="entry name" value="Methyltransf_23"/>
    <property type="match status" value="1"/>
</dbReference>
<evidence type="ECO:0000313" key="1">
    <source>
        <dbReference type="EMBL" id="APG65897.1"/>
    </source>
</evidence>
<dbReference type="OrthoDB" id="8773442at2"/>
<keyword evidence="2" id="KW-1185">Reference proteome</keyword>
<dbReference type="RefSeq" id="WP_072556421.1">
    <property type="nucleotide sequence ID" value="NZ_CP018155.1"/>
</dbReference>
<protein>
    <recommendedName>
        <fullName evidence="3">Methyltransferase</fullName>
    </recommendedName>
</protein>
<dbReference type="EMBL" id="CP018155">
    <property type="protein sequence ID" value="APG65897.1"/>
    <property type="molecule type" value="Genomic_DNA"/>
</dbReference>
<evidence type="ECO:0008006" key="3">
    <source>
        <dbReference type="Google" id="ProtNLM"/>
    </source>
</evidence>
<accession>A0A1L3JL99</accession>
<organism evidence="1 2">
    <name type="scientific">Tenacibaculum todarodis</name>
    <dbReference type="NCBI Taxonomy" id="1850252"/>
    <lineage>
        <taxon>Bacteria</taxon>
        <taxon>Pseudomonadati</taxon>
        <taxon>Bacteroidota</taxon>
        <taxon>Flavobacteriia</taxon>
        <taxon>Flavobacteriales</taxon>
        <taxon>Flavobacteriaceae</taxon>
        <taxon>Tenacibaculum</taxon>
    </lineage>
</organism>
<sequence>MGKEYIYSNYTYNSKNPLARFSHRKRFLIGLNIIFEEKFSTILDYGSGDNKFLKEILKRDKNIELSAYEPIMANQSTSNIKTYTKLEQLNSKVFDVVTCFEVLEHFNEKEQQKMLSFFHKKLSNGGRLLISVPIEIGFPSLIKNIRRMGFGGSFSGNLKNTLKCFLGMEVPEIRNAEGYISSHVGFNHKKLEALFHNQFEIVKRRNSPFGKLNSQLNSQVFYLLKKR</sequence>
<dbReference type="Proteomes" id="UP000181898">
    <property type="component" value="Chromosome"/>
</dbReference>
<proteinExistence type="predicted"/>
<name>A0A1L3JL99_9FLAO</name>
<evidence type="ECO:0000313" key="2">
    <source>
        <dbReference type="Proteomes" id="UP000181898"/>
    </source>
</evidence>
<dbReference type="Gene3D" id="3.40.50.150">
    <property type="entry name" value="Vaccinia Virus protein VP39"/>
    <property type="match status" value="1"/>
</dbReference>
<dbReference type="SUPFAM" id="SSF53335">
    <property type="entry name" value="S-adenosyl-L-methionine-dependent methyltransferases"/>
    <property type="match status" value="1"/>
</dbReference>
<dbReference type="STRING" id="1850252.LPB136_11195"/>
<gene>
    <name evidence="1" type="ORF">LPB136_11195</name>
</gene>
<dbReference type="AlphaFoldDB" id="A0A1L3JL99"/>
<reference evidence="1 2" key="1">
    <citation type="submission" date="2016-11" db="EMBL/GenBank/DDBJ databases">
        <title>Tenacibaculum sp. LPB0136, isolated from marine environment.</title>
        <authorList>
            <person name="Kim E."/>
            <person name="Yi H."/>
        </authorList>
    </citation>
    <scope>NUCLEOTIDE SEQUENCE [LARGE SCALE GENOMIC DNA]</scope>
    <source>
        <strain evidence="1 2">LPB0136</strain>
    </source>
</reference>
<dbReference type="InterPro" id="IPR029063">
    <property type="entry name" value="SAM-dependent_MTases_sf"/>
</dbReference>
<dbReference type="KEGG" id="ten:LPB136_11195"/>